<dbReference type="SUPFAM" id="SSF53659">
    <property type="entry name" value="Isocitrate/Isopropylmalate dehydrogenase-like"/>
    <property type="match status" value="1"/>
</dbReference>
<accession>E6W0Z9</accession>
<dbReference type="AlphaFoldDB" id="E6W0Z9"/>
<evidence type="ECO:0000256" key="4">
    <source>
        <dbReference type="ARBA" id="ARBA00022679"/>
    </source>
</evidence>
<keyword evidence="6 10" id="KW-0594">Phospholipid biosynthesis</keyword>
<dbReference type="HOGENOM" id="CLU_039379_1_1_0"/>
<dbReference type="FunCoup" id="E6W0Z9">
    <property type="interactions" value="291"/>
</dbReference>
<dbReference type="eggNOG" id="COG0416">
    <property type="taxonomic scope" value="Bacteria"/>
</dbReference>
<name>E6W0Z9_DESIS</name>
<evidence type="ECO:0000256" key="10">
    <source>
        <dbReference type="HAMAP-Rule" id="MF_00019"/>
    </source>
</evidence>
<gene>
    <name evidence="10" type="primary">plsX</name>
    <name evidence="11" type="ordered locus">Selin_0583</name>
</gene>
<dbReference type="STRING" id="653733.Selin_0583"/>
<evidence type="ECO:0000313" key="11">
    <source>
        <dbReference type="EMBL" id="ADU65331.1"/>
    </source>
</evidence>
<evidence type="ECO:0000256" key="7">
    <source>
        <dbReference type="ARBA" id="ARBA00023264"/>
    </source>
</evidence>
<evidence type="ECO:0000313" key="12">
    <source>
        <dbReference type="Proteomes" id="UP000002572"/>
    </source>
</evidence>
<dbReference type="InParanoid" id="E6W0Z9"/>
<dbReference type="GO" id="GO:0008654">
    <property type="term" value="P:phospholipid biosynthetic process"/>
    <property type="evidence" value="ECO:0007669"/>
    <property type="project" value="UniProtKB-KW"/>
</dbReference>
<dbReference type="Proteomes" id="UP000002572">
    <property type="component" value="Chromosome"/>
</dbReference>
<keyword evidence="4 10" id="KW-0808">Transferase</keyword>
<dbReference type="EMBL" id="CP002432">
    <property type="protein sequence ID" value="ADU65331.1"/>
    <property type="molecule type" value="Genomic_DNA"/>
</dbReference>
<dbReference type="Pfam" id="PF02504">
    <property type="entry name" value="FA_synthesis"/>
    <property type="match status" value="1"/>
</dbReference>
<dbReference type="Gene3D" id="3.40.718.10">
    <property type="entry name" value="Isopropylmalate Dehydrogenase"/>
    <property type="match status" value="1"/>
</dbReference>
<evidence type="ECO:0000256" key="9">
    <source>
        <dbReference type="ARBA" id="ARBA00046608"/>
    </source>
</evidence>
<comment type="subcellular location">
    <subcellularLocation>
        <location evidence="10">Cytoplasm</location>
    </subcellularLocation>
    <text evidence="10">Associated with the membrane possibly through PlsY.</text>
</comment>
<keyword evidence="7 10" id="KW-1208">Phospholipid metabolism</keyword>
<dbReference type="PANTHER" id="PTHR30100">
    <property type="entry name" value="FATTY ACID/PHOSPHOLIPID SYNTHESIS PROTEIN PLSX"/>
    <property type="match status" value="1"/>
</dbReference>
<comment type="subunit">
    <text evidence="9 10">Homodimer. Probably interacts with PlsY.</text>
</comment>
<protein>
    <recommendedName>
        <fullName evidence="8 10">Phosphate acyltransferase</fullName>
        <ecNumber evidence="8 10">2.3.1.274</ecNumber>
    </recommendedName>
    <alternativeName>
        <fullName evidence="10">Acyl-ACP phosphotransacylase</fullName>
    </alternativeName>
    <alternativeName>
        <fullName evidence="10">Acyl-[acyl-carrier-protein]--phosphate acyltransferase</fullName>
    </alternativeName>
    <alternativeName>
        <fullName evidence="10">Phosphate-acyl-ACP acyltransferase</fullName>
    </alternativeName>
</protein>
<evidence type="ECO:0000256" key="8">
    <source>
        <dbReference type="ARBA" id="ARBA00024069"/>
    </source>
</evidence>
<dbReference type="EC" id="2.3.1.274" evidence="8 10"/>
<comment type="catalytic activity">
    <reaction evidence="1 10">
        <text>a fatty acyl-[ACP] + phosphate = an acyl phosphate + holo-[ACP]</text>
        <dbReference type="Rhea" id="RHEA:42292"/>
        <dbReference type="Rhea" id="RHEA-COMP:9685"/>
        <dbReference type="Rhea" id="RHEA-COMP:14125"/>
        <dbReference type="ChEBI" id="CHEBI:43474"/>
        <dbReference type="ChEBI" id="CHEBI:59918"/>
        <dbReference type="ChEBI" id="CHEBI:64479"/>
        <dbReference type="ChEBI" id="CHEBI:138651"/>
        <dbReference type="EC" id="2.3.1.274"/>
    </reaction>
</comment>
<dbReference type="KEGG" id="din:Selin_0583"/>
<evidence type="ECO:0000256" key="3">
    <source>
        <dbReference type="ARBA" id="ARBA00022516"/>
    </source>
</evidence>
<keyword evidence="5 10" id="KW-0443">Lipid metabolism</keyword>
<dbReference type="InterPro" id="IPR003664">
    <property type="entry name" value="FA_synthesis"/>
</dbReference>
<comment type="function">
    <text evidence="10">Catalyzes the reversible formation of acyl-phosphate (acyl-PO(4)) from acyl-[acyl-carrier-protein] (acyl-ACP). This enzyme utilizes acyl-ACP as fatty acyl donor, but not acyl-CoA.</text>
</comment>
<dbReference type="NCBIfam" id="TIGR00182">
    <property type="entry name" value="plsX"/>
    <property type="match status" value="1"/>
</dbReference>
<evidence type="ECO:0000256" key="2">
    <source>
        <dbReference type="ARBA" id="ARBA00022490"/>
    </source>
</evidence>
<dbReference type="UniPathway" id="UPA00085"/>
<evidence type="ECO:0000256" key="1">
    <source>
        <dbReference type="ARBA" id="ARBA00001232"/>
    </source>
</evidence>
<proteinExistence type="inferred from homology"/>
<dbReference type="GO" id="GO:0005737">
    <property type="term" value="C:cytoplasm"/>
    <property type="evidence" value="ECO:0007669"/>
    <property type="project" value="UniProtKB-SubCell"/>
</dbReference>
<evidence type="ECO:0000256" key="6">
    <source>
        <dbReference type="ARBA" id="ARBA00023209"/>
    </source>
</evidence>
<comment type="similarity">
    <text evidence="10">Belongs to the PlsX family.</text>
</comment>
<sequence>MHRIVIDVMGGDFAPQNPIEGAVLALEEYQDIEICLVGPEQVIAQELQRYPDCPRERLRIVHASEYITMEEAPGIALRRKKDSSIRVGLELVKKGEADAFISAGNTGAVMGGSLLYLKTMPGVAKAAIATFLPTLSGTSIMLDVGANVDCRPEHILQFALMGNSYARYVLNKPAPTVGILSIGEEDSKGNDITRQTFRLLNECSLIDFRGNVEGKEVYKGVVDVIACDGFTGNIALKVSESLAYMISTMLKEELGRGWFNKLGAVLSVKALKRLKKRLDYTEYGGAPLLGVNGAVFISHGSSSPQALKNAFRAARIYVERGVNQHIYDDITKTFAQLNHIENNGQV</sequence>
<keyword evidence="12" id="KW-1185">Reference proteome</keyword>
<dbReference type="GO" id="GO:0043811">
    <property type="term" value="F:phosphate:acyl-[acyl carrier protein] acyltransferase activity"/>
    <property type="evidence" value="ECO:0007669"/>
    <property type="project" value="UniProtKB-UniRule"/>
</dbReference>
<dbReference type="GO" id="GO:0006633">
    <property type="term" value="P:fatty acid biosynthetic process"/>
    <property type="evidence" value="ECO:0007669"/>
    <property type="project" value="UniProtKB-UniRule"/>
</dbReference>
<dbReference type="RefSeq" id="WP_013505219.1">
    <property type="nucleotide sequence ID" value="NC_014836.1"/>
</dbReference>
<dbReference type="PANTHER" id="PTHR30100:SF1">
    <property type="entry name" value="PHOSPHATE ACYLTRANSFERASE"/>
    <property type="match status" value="1"/>
</dbReference>
<organism evidence="11 12">
    <name type="scientific">Desulfurispirillum indicum (strain ATCC BAA-1389 / DSM 22839 / S5)</name>
    <dbReference type="NCBI Taxonomy" id="653733"/>
    <lineage>
        <taxon>Bacteria</taxon>
        <taxon>Pseudomonadati</taxon>
        <taxon>Chrysiogenota</taxon>
        <taxon>Chrysiogenia</taxon>
        <taxon>Chrysiogenales</taxon>
        <taxon>Chrysiogenaceae</taxon>
        <taxon>Desulfurispirillum</taxon>
    </lineage>
</organism>
<dbReference type="PIRSF" id="PIRSF002465">
    <property type="entry name" value="Phsphlp_syn_PlsX"/>
    <property type="match status" value="1"/>
</dbReference>
<comment type="pathway">
    <text evidence="10">Lipid metabolism; phospholipid metabolism.</text>
</comment>
<reference evidence="11 12" key="1">
    <citation type="submission" date="2010-12" db="EMBL/GenBank/DDBJ databases">
        <title>Complete sequence of Desulfurispirillum indicum S5.</title>
        <authorList>
            <consortium name="US DOE Joint Genome Institute"/>
            <person name="Lucas S."/>
            <person name="Copeland A."/>
            <person name="Lapidus A."/>
            <person name="Cheng J.-F."/>
            <person name="Goodwin L."/>
            <person name="Pitluck S."/>
            <person name="Chertkov O."/>
            <person name="Held B."/>
            <person name="Detter J.C."/>
            <person name="Han C."/>
            <person name="Tapia R."/>
            <person name="Land M."/>
            <person name="Hauser L."/>
            <person name="Kyrpides N."/>
            <person name="Ivanova N."/>
            <person name="Mikhailova N."/>
            <person name="Haggblom M."/>
            <person name="Rauschenbach I."/>
            <person name="Bini E."/>
            <person name="Woyke T."/>
        </authorList>
    </citation>
    <scope>NUCLEOTIDE SEQUENCE [LARGE SCALE GENOMIC DNA]</scope>
    <source>
        <strain evidence="12">ATCC BAA-1389 / DSM 22839 / S5</strain>
    </source>
</reference>
<dbReference type="InterPro" id="IPR012281">
    <property type="entry name" value="Phospholipid_synth_PlsX-like"/>
</dbReference>
<dbReference type="HAMAP" id="MF_00019">
    <property type="entry name" value="PlsX"/>
    <property type="match status" value="1"/>
</dbReference>
<keyword evidence="2 10" id="KW-0963">Cytoplasm</keyword>
<keyword evidence="3 10" id="KW-0444">Lipid biosynthesis</keyword>
<evidence type="ECO:0000256" key="5">
    <source>
        <dbReference type="ARBA" id="ARBA00023098"/>
    </source>
</evidence>